<evidence type="ECO:0000256" key="1">
    <source>
        <dbReference type="ARBA" id="ARBA00023157"/>
    </source>
</evidence>
<dbReference type="InterPro" id="IPR013766">
    <property type="entry name" value="Thioredoxin_domain"/>
</dbReference>
<evidence type="ECO:0000313" key="3">
    <source>
        <dbReference type="EMBL" id="MBM7590409.1"/>
    </source>
</evidence>
<sequence length="175" mass="20107">MKKLFLLLFVVGLTCLTMYRPEVLDVFSRQSAVLEIGNRAPEFALTGLDQNTYQLAGPRDKPLVLNFWASWCGPCQGEAPHLRELYLQHKQDLDFYAINVTSDDHLADAKKFVEQFKLPFPIPLDEQGEVAKLYQVRAYPTTFLIDRQGKIHQRIIGMIDPQTFEKELQELIALP</sequence>
<reference evidence="3" key="1">
    <citation type="submission" date="2021-01" db="EMBL/GenBank/DDBJ databases">
        <title>Genomic Encyclopedia of Type Strains, Phase IV (KMG-IV): sequencing the most valuable type-strain genomes for metagenomic binning, comparative biology and taxonomic classification.</title>
        <authorList>
            <person name="Goeker M."/>
        </authorList>
    </citation>
    <scope>NUCLEOTIDE SEQUENCE</scope>
    <source>
        <strain evidence="3">DSM 25523</strain>
    </source>
</reference>
<dbReference type="AlphaFoldDB" id="A0A938XYA2"/>
<dbReference type="InterPro" id="IPR050553">
    <property type="entry name" value="Thioredoxin_ResA/DsbE_sf"/>
</dbReference>
<dbReference type="PROSITE" id="PS51352">
    <property type="entry name" value="THIOREDOXIN_2"/>
    <property type="match status" value="1"/>
</dbReference>
<dbReference type="Proteomes" id="UP000717624">
    <property type="component" value="Unassembled WGS sequence"/>
</dbReference>
<evidence type="ECO:0000313" key="4">
    <source>
        <dbReference type="Proteomes" id="UP000717624"/>
    </source>
</evidence>
<protein>
    <submittedName>
        <fullName evidence="3">Peroxiredoxin</fullName>
    </submittedName>
</protein>
<dbReference type="PANTHER" id="PTHR42852">
    <property type="entry name" value="THIOL:DISULFIDE INTERCHANGE PROTEIN DSBE"/>
    <property type="match status" value="1"/>
</dbReference>
<comment type="caution">
    <text evidence="3">The sequence shown here is derived from an EMBL/GenBank/DDBJ whole genome shotgun (WGS) entry which is preliminary data.</text>
</comment>
<keyword evidence="4" id="KW-1185">Reference proteome</keyword>
<dbReference type="InterPro" id="IPR036249">
    <property type="entry name" value="Thioredoxin-like_sf"/>
</dbReference>
<dbReference type="CDD" id="cd02966">
    <property type="entry name" value="TlpA_like_family"/>
    <property type="match status" value="1"/>
</dbReference>
<dbReference type="Pfam" id="PF00578">
    <property type="entry name" value="AhpC-TSA"/>
    <property type="match status" value="1"/>
</dbReference>
<gene>
    <name evidence="3" type="ORF">JOD01_002013</name>
</gene>
<dbReference type="PROSITE" id="PS00194">
    <property type="entry name" value="THIOREDOXIN_1"/>
    <property type="match status" value="1"/>
</dbReference>
<dbReference type="Gene3D" id="3.40.30.10">
    <property type="entry name" value="Glutaredoxin"/>
    <property type="match status" value="1"/>
</dbReference>
<keyword evidence="1" id="KW-1015">Disulfide bond</keyword>
<name>A0A938XYA2_9BACL</name>
<proteinExistence type="predicted"/>
<dbReference type="PANTHER" id="PTHR42852:SF13">
    <property type="entry name" value="PROTEIN DIPZ"/>
    <property type="match status" value="1"/>
</dbReference>
<dbReference type="InterPro" id="IPR000866">
    <property type="entry name" value="AhpC/TSA"/>
</dbReference>
<accession>A0A938XYA2</accession>
<organism evidence="3 4">
    <name type="scientific">Brevibacillus fulvus</name>
    <dbReference type="NCBI Taxonomy" id="1125967"/>
    <lineage>
        <taxon>Bacteria</taxon>
        <taxon>Bacillati</taxon>
        <taxon>Bacillota</taxon>
        <taxon>Bacilli</taxon>
        <taxon>Bacillales</taxon>
        <taxon>Paenibacillaceae</taxon>
        <taxon>Brevibacillus</taxon>
    </lineage>
</organism>
<evidence type="ECO:0000259" key="2">
    <source>
        <dbReference type="PROSITE" id="PS51352"/>
    </source>
</evidence>
<dbReference type="GO" id="GO:0016491">
    <property type="term" value="F:oxidoreductase activity"/>
    <property type="evidence" value="ECO:0007669"/>
    <property type="project" value="InterPro"/>
</dbReference>
<feature type="domain" description="Thioredoxin" evidence="2">
    <location>
        <begin position="34"/>
        <end position="173"/>
    </location>
</feature>
<dbReference type="InterPro" id="IPR017937">
    <property type="entry name" value="Thioredoxin_CS"/>
</dbReference>
<dbReference type="RefSeq" id="WP_204518166.1">
    <property type="nucleotide sequence ID" value="NZ_BAABIN010000002.1"/>
</dbReference>
<dbReference type="EMBL" id="JAFBEB010000006">
    <property type="protein sequence ID" value="MBM7590409.1"/>
    <property type="molecule type" value="Genomic_DNA"/>
</dbReference>
<dbReference type="GO" id="GO:0016209">
    <property type="term" value="F:antioxidant activity"/>
    <property type="evidence" value="ECO:0007669"/>
    <property type="project" value="InterPro"/>
</dbReference>
<dbReference type="SUPFAM" id="SSF52833">
    <property type="entry name" value="Thioredoxin-like"/>
    <property type="match status" value="1"/>
</dbReference>